<reference evidence="1 2" key="1">
    <citation type="submission" date="2017-03" db="EMBL/GenBank/DDBJ databases">
        <title>Draft genome sequence of Moraxella equi CCUG 4950T type strain.</title>
        <authorList>
            <person name="Salva-Serra F."/>
            <person name="Engstrom-Jakobsson H."/>
            <person name="Thorell K."/>
            <person name="Jaen-Luchoro D."/>
            <person name="Gonzales-Siles L."/>
            <person name="Karlsson R."/>
            <person name="Yazdan S."/>
            <person name="Boulund F."/>
            <person name="Johnning A."/>
            <person name="Engstrand L."/>
            <person name="Kristiansson E."/>
            <person name="Moore E."/>
        </authorList>
    </citation>
    <scope>NUCLEOTIDE SEQUENCE [LARGE SCALE GENOMIC DNA]</scope>
    <source>
        <strain evidence="1 2">CCUG 4950</strain>
    </source>
</reference>
<dbReference type="Proteomes" id="UP000190777">
    <property type="component" value="Unassembled WGS sequence"/>
</dbReference>
<dbReference type="Pfam" id="PF18944">
    <property type="entry name" value="DUF5691"/>
    <property type="match status" value="1"/>
</dbReference>
<protein>
    <submittedName>
        <fullName evidence="1">Uncharacterized protein</fullName>
    </submittedName>
</protein>
<proteinExistence type="predicted"/>
<dbReference type="InterPro" id="IPR043746">
    <property type="entry name" value="DUF5691"/>
</dbReference>
<organism evidence="1 2">
    <name type="scientific">Moraxella equi</name>
    <dbReference type="NCBI Taxonomy" id="60442"/>
    <lineage>
        <taxon>Bacteria</taxon>
        <taxon>Pseudomonadati</taxon>
        <taxon>Pseudomonadota</taxon>
        <taxon>Gammaproteobacteria</taxon>
        <taxon>Moraxellales</taxon>
        <taxon>Moraxellaceae</taxon>
        <taxon>Moraxella</taxon>
    </lineage>
</organism>
<accession>A0ABX3NFJ3</accession>
<name>A0ABX3NFJ3_9GAMM</name>
<dbReference type="RefSeq" id="WP_079326316.1">
    <property type="nucleotide sequence ID" value="NZ_MXAP01000110.1"/>
</dbReference>
<sequence length="483" mass="55615">MDYNPMINKEKIDQFYAKLMIANDGISEPLPFGDELSTLGKITLISQYETMMYDHAPSGELTRAKPLPELDLPVLPKHLWRLLGQVFEQCCDNYLTMVRLLMFIHKRGYGVPPTVWLPSKHMKTEFNDVDGMNFEGELPSPYLAWLAWVNDEQTTAFDEPLTADNWDEFYPAERIRRLKNLRKSDPKTALDLISQFAPNEPAEKRLAIIETLAVNLSDEDKAFLQSLDKDRSQKVKELSKQLLARLGNFDNDDELADELFGELEMTGDGIMFKSTKNNTKSQNNFEKLQKVNFFVLAKKFDLSLVDFVLAWDFKHGNHYHRYYDVNAVLLERAVPLLSDEEVQQVATTLMPIMLKNSSLYWQKIRARLPVSFRQEFADKLFAKGESFLYLLGMMPHQLQVNAKTLQASSSYKKMIANIQKWQEKYSGYIDDYHICQEVRALGLLVGQDTAKECLAHLEGLGIMRTDPALSMLHFNALLDKRAD</sequence>
<evidence type="ECO:0000313" key="1">
    <source>
        <dbReference type="EMBL" id="OPH35651.1"/>
    </source>
</evidence>
<dbReference type="EMBL" id="MXAP01000110">
    <property type="protein sequence ID" value="OPH35651.1"/>
    <property type="molecule type" value="Genomic_DNA"/>
</dbReference>
<evidence type="ECO:0000313" key="2">
    <source>
        <dbReference type="Proteomes" id="UP000190777"/>
    </source>
</evidence>
<comment type="caution">
    <text evidence="1">The sequence shown here is derived from an EMBL/GenBank/DDBJ whole genome shotgun (WGS) entry which is preliminary data.</text>
</comment>
<gene>
    <name evidence="1" type="ORF">B5J93_10435</name>
</gene>
<keyword evidence="2" id="KW-1185">Reference proteome</keyword>